<keyword evidence="2" id="KW-0472">Membrane</keyword>
<feature type="compositionally biased region" description="Polar residues" evidence="1">
    <location>
        <begin position="25"/>
        <end position="37"/>
    </location>
</feature>
<dbReference type="Proteomes" id="UP000256328">
    <property type="component" value="Unassembled WGS sequence"/>
</dbReference>
<evidence type="ECO:0000256" key="2">
    <source>
        <dbReference type="SAM" id="Phobius"/>
    </source>
</evidence>
<dbReference type="AlphaFoldDB" id="A0A3D8Q438"/>
<comment type="caution">
    <text evidence="3">The sequence shown here is derived from an EMBL/GenBank/DDBJ whole genome shotgun (WGS) entry which is preliminary data.</text>
</comment>
<feature type="transmembrane region" description="Helical" evidence="2">
    <location>
        <begin position="338"/>
        <end position="359"/>
    </location>
</feature>
<dbReference type="PANTHER" id="PTHR39466:SF1">
    <property type="entry name" value="RGS DOMAIN-CONTAINING PROTEIN"/>
    <property type="match status" value="1"/>
</dbReference>
<protein>
    <recommendedName>
        <fullName evidence="5">RGS domain-containing protein</fullName>
    </recommendedName>
</protein>
<keyword evidence="4" id="KW-1185">Reference proteome</keyword>
<organism evidence="3 4">
    <name type="scientific">Coleophoma crateriformis</name>
    <dbReference type="NCBI Taxonomy" id="565419"/>
    <lineage>
        <taxon>Eukaryota</taxon>
        <taxon>Fungi</taxon>
        <taxon>Dikarya</taxon>
        <taxon>Ascomycota</taxon>
        <taxon>Pezizomycotina</taxon>
        <taxon>Leotiomycetes</taxon>
        <taxon>Helotiales</taxon>
        <taxon>Dermateaceae</taxon>
        <taxon>Coleophoma</taxon>
    </lineage>
</organism>
<dbReference type="EMBL" id="PDLN01000025">
    <property type="protein sequence ID" value="RDW56616.1"/>
    <property type="molecule type" value="Genomic_DNA"/>
</dbReference>
<dbReference type="InterPro" id="IPR036305">
    <property type="entry name" value="RGS_sf"/>
</dbReference>
<keyword evidence="2" id="KW-1133">Transmembrane helix</keyword>
<evidence type="ECO:0000313" key="3">
    <source>
        <dbReference type="EMBL" id="RDW56616.1"/>
    </source>
</evidence>
<accession>A0A3D8Q438</accession>
<dbReference type="InterPro" id="IPR044926">
    <property type="entry name" value="RGS_subdomain_2"/>
</dbReference>
<feature type="region of interest" description="Disordered" evidence="1">
    <location>
        <begin position="25"/>
        <end position="48"/>
    </location>
</feature>
<keyword evidence="2" id="KW-0812">Transmembrane</keyword>
<proteinExistence type="predicted"/>
<sequence length="441" mass="49472">MPPSWMRWYKKPSYVDIKQFATNLQERADRSTTSSPRASAELERQGTAEVPSKLSLERILKNQTCSPMSLHDFYMYLKHIEYSPENLEFYLWFLDYEATYASSSYPPNDTDRPWPGTSCDKSTCRDSVRSTDSQDDILDLEKGQSLFTGQARMALTSSAANARALSVAGSGPCSQVKEEGHRSSIMSISFASVFRAKVVENLALGETTPLNETARLMEARRRELQNISATYLIQGAPAELNIPFKMRNKALEAIATSSAPEHLKPIADHCYLLLRSCSHRNFVRLGVSNGTFETICMATSLGIALTLAGFLCMLLLAFGSPAIHQTSRWRGLASFPLWSIGIGLILSGLRGSCFFLLLFSRRQPLPWEKVEDDASIISAAPKKRNLWNSFFSKLMIFDRKLKVKDDNLRRLQHKIVMQSVLGGIAFAGLMEVLFLVLPIWK</sequence>
<evidence type="ECO:0000256" key="1">
    <source>
        <dbReference type="SAM" id="MobiDB-lite"/>
    </source>
</evidence>
<evidence type="ECO:0000313" key="4">
    <source>
        <dbReference type="Proteomes" id="UP000256328"/>
    </source>
</evidence>
<feature type="transmembrane region" description="Helical" evidence="2">
    <location>
        <begin position="294"/>
        <end position="318"/>
    </location>
</feature>
<dbReference type="Gene3D" id="1.10.167.10">
    <property type="entry name" value="Regulator of G-protein Signalling 4, domain 2"/>
    <property type="match status" value="1"/>
</dbReference>
<name>A0A3D8Q438_9HELO</name>
<dbReference type="PANTHER" id="PTHR39466">
    <property type="entry name" value="RGS DOMAIN-CONTAINING PROTEIN"/>
    <property type="match status" value="1"/>
</dbReference>
<gene>
    <name evidence="3" type="ORF">BP5796_13081</name>
</gene>
<dbReference type="SUPFAM" id="SSF48097">
    <property type="entry name" value="Regulator of G-protein signaling, RGS"/>
    <property type="match status" value="1"/>
</dbReference>
<reference evidence="3 4" key="1">
    <citation type="journal article" date="2018" name="IMA Fungus">
        <title>IMA Genome-F 9: Draft genome sequence of Annulohypoxylon stygium, Aspergillus mulundensis, Berkeleyomyces basicola (syn. Thielaviopsis basicola), Ceratocystis smalleyi, two Cercospora beticola strains, Coleophoma cylindrospora, Fusarium fracticaudum, Phialophora cf. hyalina, and Morchella septimelata.</title>
        <authorList>
            <person name="Wingfield B.D."/>
            <person name="Bills G.F."/>
            <person name="Dong Y."/>
            <person name="Huang W."/>
            <person name="Nel W.J."/>
            <person name="Swalarsk-Parry B.S."/>
            <person name="Vaghefi N."/>
            <person name="Wilken P.M."/>
            <person name="An Z."/>
            <person name="de Beer Z.W."/>
            <person name="De Vos L."/>
            <person name="Chen L."/>
            <person name="Duong T.A."/>
            <person name="Gao Y."/>
            <person name="Hammerbacher A."/>
            <person name="Kikkert J.R."/>
            <person name="Li Y."/>
            <person name="Li H."/>
            <person name="Li K."/>
            <person name="Li Q."/>
            <person name="Liu X."/>
            <person name="Ma X."/>
            <person name="Naidoo K."/>
            <person name="Pethybridge S.J."/>
            <person name="Sun J."/>
            <person name="Steenkamp E.T."/>
            <person name="van der Nest M.A."/>
            <person name="van Wyk S."/>
            <person name="Wingfield M.J."/>
            <person name="Xiong C."/>
            <person name="Yue Q."/>
            <person name="Zhang X."/>
        </authorList>
    </citation>
    <scope>NUCLEOTIDE SEQUENCE [LARGE SCALE GENOMIC DNA]</scope>
    <source>
        <strain evidence="3 4">BP5796</strain>
    </source>
</reference>
<feature type="transmembrane region" description="Helical" evidence="2">
    <location>
        <begin position="419"/>
        <end position="440"/>
    </location>
</feature>
<dbReference type="OrthoDB" id="3232309at2759"/>
<evidence type="ECO:0008006" key="5">
    <source>
        <dbReference type="Google" id="ProtNLM"/>
    </source>
</evidence>